<reference evidence="2 3" key="1">
    <citation type="submission" date="2016-11" db="EMBL/GenBank/DDBJ databases">
        <authorList>
            <person name="Jaros S."/>
            <person name="Januszkiewicz K."/>
            <person name="Wedrychowicz H."/>
        </authorList>
    </citation>
    <scope>NUCLEOTIDE SEQUENCE [LARGE SCALE GENOMIC DNA]</scope>
    <source>
        <strain evidence="2 3">IBRC-M 10683</strain>
    </source>
</reference>
<evidence type="ECO:0000313" key="2">
    <source>
        <dbReference type="EMBL" id="SHF48414.1"/>
    </source>
</evidence>
<proteinExistence type="predicted"/>
<sequence length="57" mass="6477">MMKNFNIPMLLLAILVIIMFFLVGLAIAFRNIWLISLFTILGFGVMGYGLSLKRKRG</sequence>
<evidence type="ECO:0000256" key="1">
    <source>
        <dbReference type="SAM" id="Phobius"/>
    </source>
</evidence>
<accession>A0A1M5C0V3</accession>
<gene>
    <name evidence="2" type="ORF">SAMN05216225_10019</name>
</gene>
<dbReference type="EMBL" id="FQVW01000001">
    <property type="protein sequence ID" value="SHF48414.1"/>
    <property type="molecule type" value="Genomic_DNA"/>
</dbReference>
<feature type="transmembrane region" description="Helical" evidence="1">
    <location>
        <begin position="33"/>
        <end position="52"/>
    </location>
</feature>
<feature type="transmembrane region" description="Helical" evidence="1">
    <location>
        <begin position="7"/>
        <end position="27"/>
    </location>
</feature>
<keyword evidence="1" id="KW-0812">Transmembrane</keyword>
<protein>
    <submittedName>
        <fullName evidence="2">Uncharacterized protein</fullName>
    </submittedName>
</protein>
<dbReference type="Proteomes" id="UP000183988">
    <property type="component" value="Unassembled WGS sequence"/>
</dbReference>
<dbReference type="InterPro" id="IPR035211">
    <property type="entry name" value="DUF5325"/>
</dbReference>
<name>A0A1M5C0V3_9BACI</name>
<dbReference type="Pfam" id="PF17259">
    <property type="entry name" value="DUF5325"/>
    <property type="match status" value="1"/>
</dbReference>
<keyword evidence="1" id="KW-1133">Transmembrane helix</keyword>
<keyword evidence="1" id="KW-0472">Membrane</keyword>
<organism evidence="2 3">
    <name type="scientific">Ornithinibacillus halophilus</name>
    <dbReference type="NCBI Taxonomy" id="930117"/>
    <lineage>
        <taxon>Bacteria</taxon>
        <taxon>Bacillati</taxon>
        <taxon>Bacillota</taxon>
        <taxon>Bacilli</taxon>
        <taxon>Bacillales</taxon>
        <taxon>Bacillaceae</taxon>
        <taxon>Ornithinibacillus</taxon>
    </lineage>
</organism>
<evidence type="ECO:0000313" key="3">
    <source>
        <dbReference type="Proteomes" id="UP000183988"/>
    </source>
</evidence>
<keyword evidence="3" id="KW-1185">Reference proteome</keyword>
<dbReference type="AlphaFoldDB" id="A0A1M5C0V3"/>